<accession>S3YGX5</accession>
<evidence type="ECO:0000256" key="1">
    <source>
        <dbReference type="SAM" id="MobiDB-lite"/>
    </source>
</evidence>
<comment type="caution">
    <text evidence="2">The sequence shown here is derived from an EMBL/GenBank/DDBJ whole genome shotgun (WGS) entry which is preliminary data.</text>
</comment>
<proteinExistence type="predicted"/>
<gene>
    <name evidence="2" type="ORF">HMPREF1181_00520</name>
</gene>
<protein>
    <submittedName>
        <fullName evidence="2">Uncharacterized protein</fullName>
    </submittedName>
</protein>
<dbReference type="Proteomes" id="UP000014614">
    <property type="component" value="Unassembled WGS sequence"/>
</dbReference>
<feature type="region of interest" description="Disordered" evidence="1">
    <location>
        <begin position="25"/>
        <end position="46"/>
    </location>
</feature>
<dbReference type="EMBL" id="ATFP01000007">
    <property type="protein sequence ID" value="EPH21576.1"/>
    <property type="molecule type" value="Genomic_DNA"/>
</dbReference>
<name>S3YGX5_BACSE</name>
<organism evidence="2 3">
    <name type="scientific">Bacteroides stercoris CC31F</name>
    <dbReference type="NCBI Taxonomy" id="1073351"/>
    <lineage>
        <taxon>Bacteria</taxon>
        <taxon>Pseudomonadati</taxon>
        <taxon>Bacteroidota</taxon>
        <taxon>Bacteroidia</taxon>
        <taxon>Bacteroidales</taxon>
        <taxon>Bacteroidaceae</taxon>
        <taxon>Bacteroides</taxon>
    </lineage>
</organism>
<reference evidence="2 3" key="1">
    <citation type="submission" date="2013-05" db="EMBL/GenBank/DDBJ databases">
        <title>The Genome Sequence of Bacteroides stercoris CC31F.</title>
        <authorList>
            <consortium name="The Broad Institute Genomics Platform"/>
            <person name="Earl A."/>
            <person name="Ward D."/>
            <person name="Feldgarden M."/>
            <person name="Gevers D."/>
            <person name="Oliphant K."/>
            <person name="Allen-Vercoe E."/>
            <person name="Walker B."/>
            <person name="Young S."/>
            <person name="Zeng Q."/>
            <person name="Gargeya S."/>
            <person name="Fitzgerald M."/>
            <person name="Haas B."/>
            <person name="Abouelleil A."/>
            <person name="Allen A.W."/>
            <person name="Alvarado L."/>
            <person name="Arachchi H.M."/>
            <person name="Berlin A.M."/>
            <person name="Chapman S.B."/>
            <person name="Gainer-Dewar J."/>
            <person name="Goldberg J."/>
            <person name="Griggs A."/>
            <person name="Gujja S."/>
            <person name="Hansen M."/>
            <person name="Howarth C."/>
            <person name="Imamovic A."/>
            <person name="Ireland A."/>
            <person name="Larimer J."/>
            <person name="McCowan C."/>
            <person name="Murphy C."/>
            <person name="Pearson M."/>
            <person name="Poon T.W."/>
            <person name="Priest M."/>
            <person name="Roberts A."/>
            <person name="Saif S."/>
            <person name="Shea T."/>
            <person name="Sisk P."/>
            <person name="Sykes S."/>
            <person name="Wortman J."/>
            <person name="Nusbaum C."/>
            <person name="Birren B."/>
        </authorList>
    </citation>
    <scope>NUCLEOTIDE SEQUENCE [LARGE SCALE GENOMIC DNA]</scope>
    <source>
        <strain evidence="2 3">CC31F</strain>
    </source>
</reference>
<sequence>MTGSDDQQFVITLVTVVNTSSIPFLERDRTPSVTSDEKKRKNTDCT</sequence>
<evidence type="ECO:0000313" key="3">
    <source>
        <dbReference type="Proteomes" id="UP000014614"/>
    </source>
</evidence>
<evidence type="ECO:0000313" key="2">
    <source>
        <dbReference type="EMBL" id="EPH21576.1"/>
    </source>
</evidence>
<dbReference type="AlphaFoldDB" id="S3YGX5"/>
<dbReference type="HOGENOM" id="CLU_3180392_0_0_10"/>